<dbReference type="SMART" id="SM00308">
    <property type="entry name" value="LH2"/>
    <property type="match status" value="1"/>
</dbReference>
<evidence type="ECO:0000313" key="16">
    <source>
        <dbReference type="Proteomes" id="UP000694680"/>
    </source>
</evidence>
<dbReference type="GO" id="GO:0034440">
    <property type="term" value="P:lipid oxidation"/>
    <property type="evidence" value="ECO:0007669"/>
    <property type="project" value="InterPro"/>
</dbReference>
<dbReference type="Ensembl" id="ENSGWIT00000003999.1">
    <property type="protein sequence ID" value="ENSGWIP00000003706.1"/>
    <property type="gene ID" value="ENSGWIG00000001702.1"/>
</dbReference>
<dbReference type="Gene3D" id="3.10.450.60">
    <property type="match status" value="1"/>
</dbReference>
<dbReference type="GO" id="GO:0016702">
    <property type="term" value="F:oxidoreductase activity, acting on single donors with incorporation of molecular oxygen, incorporation of two atoms of oxygen"/>
    <property type="evidence" value="ECO:0007669"/>
    <property type="project" value="InterPro"/>
</dbReference>
<dbReference type="Pfam" id="PF00305">
    <property type="entry name" value="Lipoxygenase"/>
    <property type="match status" value="1"/>
</dbReference>
<keyword evidence="5 9" id="KW-0479">Metal-binding</keyword>
<feature type="binding site" evidence="9">
    <location>
        <position position="410"/>
    </location>
    <ligand>
        <name>Fe cation</name>
        <dbReference type="ChEBI" id="CHEBI:24875"/>
        <note>catalytic</note>
    </ligand>
</feature>
<feature type="site" description="Essential for stabilizing binding to COTL1" evidence="11">
    <location>
        <position position="130"/>
    </location>
</feature>
<dbReference type="PROSITE" id="PS00081">
    <property type="entry name" value="LIPOXYGENASE_2"/>
    <property type="match status" value="1"/>
</dbReference>
<dbReference type="PROSITE" id="PS50095">
    <property type="entry name" value="PLAT"/>
    <property type="match status" value="1"/>
</dbReference>
<evidence type="ECO:0000256" key="9">
    <source>
        <dbReference type="PIRSR" id="PIRSR601885-1"/>
    </source>
</evidence>
<evidence type="ECO:0000256" key="10">
    <source>
        <dbReference type="PIRSR" id="PIRSR601885-2"/>
    </source>
</evidence>
<evidence type="ECO:0000259" key="14">
    <source>
        <dbReference type="PROSITE" id="PS51393"/>
    </source>
</evidence>
<dbReference type="Gene3D" id="1.20.245.10">
    <property type="entry name" value="Lipoxygenase-1, Domain 5"/>
    <property type="match status" value="1"/>
</dbReference>
<comment type="caution">
    <text evidence="12">Lacks conserved residue(s) required for the propagation of feature annotation.</text>
</comment>
<evidence type="ECO:0000256" key="5">
    <source>
        <dbReference type="ARBA" id="ARBA00022723"/>
    </source>
</evidence>
<proteinExistence type="inferred from homology"/>
<name>A0A8C5D907_GOUWI</name>
<protein>
    <submittedName>
        <fullName evidence="15">Hydroperoxide isomerase ALOXE3-like</fullName>
    </submittedName>
</protein>
<dbReference type="PANTHER" id="PTHR11771">
    <property type="entry name" value="LIPOXYGENASE"/>
    <property type="match status" value="1"/>
</dbReference>
<dbReference type="AlphaFoldDB" id="A0A8C5D907"/>
<reference evidence="15" key="2">
    <citation type="submission" date="2025-08" db="UniProtKB">
        <authorList>
            <consortium name="Ensembl"/>
        </authorList>
    </citation>
    <scope>IDENTIFICATION</scope>
</reference>
<dbReference type="PROSITE" id="PS51393">
    <property type="entry name" value="LIPOXYGENASE_3"/>
    <property type="match status" value="1"/>
</dbReference>
<feature type="domain" description="PLAT" evidence="13">
    <location>
        <begin position="28"/>
        <end position="145"/>
    </location>
</feature>
<comment type="similarity">
    <text evidence="3">Belongs to the lipoxygenase family.</text>
</comment>
<comment type="pathway">
    <text evidence="2">Lipid metabolism.</text>
</comment>
<feature type="binding site" evidence="9">
    <location>
        <position position="589"/>
    </location>
    <ligand>
        <name>Fe cation</name>
        <dbReference type="ChEBI" id="CHEBI:24875"/>
        <note>catalytic</note>
    </ligand>
</feature>
<evidence type="ECO:0000256" key="12">
    <source>
        <dbReference type="PROSITE-ProRule" id="PRU00152"/>
    </source>
</evidence>
<evidence type="ECO:0000313" key="15">
    <source>
        <dbReference type="Ensembl" id="ENSGWIP00000003706.1"/>
    </source>
</evidence>
<dbReference type="InterPro" id="IPR036226">
    <property type="entry name" value="LipOase_C_sf"/>
</dbReference>
<keyword evidence="9" id="KW-0408">Iron</keyword>
<dbReference type="SUPFAM" id="SSF48484">
    <property type="entry name" value="Lipoxigenase"/>
    <property type="match status" value="1"/>
</dbReference>
<dbReference type="InterPro" id="IPR000907">
    <property type="entry name" value="LipOase"/>
</dbReference>
<keyword evidence="4" id="KW-0963">Cytoplasm</keyword>
<comment type="subcellular location">
    <subcellularLocation>
        <location evidence="1">Cytoplasm</location>
    </subcellularLocation>
</comment>
<dbReference type="InterPro" id="IPR036392">
    <property type="entry name" value="PLAT/LH2_dom_sf"/>
</dbReference>
<evidence type="ECO:0000256" key="1">
    <source>
        <dbReference type="ARBA" id="ARBA00004496"/>
    </source>
</evidence>
<gene>
    <name evidence="15" type="primary">LOC114474915</name>
</gene>
<evidence type="ECO:0000256" key="8">
    <source>
        <dbReference type="ARBA" id="ARBA00023098"/>
    </source>
</evidence>
<dbReference type="Proteomes" id="UP000694680">
    <property type="component" value="Chromosome 13"/>
</dbReference>
<dbReference type="SUPFAM" id="SSF49723">
    <property type="entry name" value="Lipase/lipooxygenase domain (PLAT/LH2 domain)"/>
    <property type="match status" value="1"/>
</dbReference>
<keyword evidence="10" id="KW-0106">Calcium</keyword>
<keyword evidence="7" id="KW-0560">Oxidoreductase</keyword>
<dbReference type="InterPro" id="IPR001024">
    <property type="entry name" value="PLAT/LH2_dom"/>
</dbReference>
<dbReference type="PRINTS" id="PR00087">
    <property type="entry name" value="LIPOXYGENASE"/>
</dbReference>
<dbReference type="PRINTS" id="PR00467">
    <property type="entry name" value="MAMLPOXGNASE"/>
</dbReference>
<keyword evidence="6" id="KW-0223">Dioxygenase</keyword>
<dbReference type="InterPro" id="IPR013819">
    <property type="entry name" value="LipOase_C"/>
</dbReference>
<feature type="binding site" evidence="10">
    <location>
        <position position="43"/>
    </location>
    <ligand>
        <name>Ca(2+)</name>
        <dbReference type="ChEBI" id="CHEBI:29108"/>
        <label>1</label>
    </ligand>
</feature>
<dbReference type="GO" id="GO:0005737">
    <property type="term" value="C:cytoplasm"/>
    <property type="evidence" value="ECO:0007669"/>
    <property type="project" value="UniProtKB-SubCell"/>
</dbReference>
<feature type="binding site" evidence="9">
    <location>
        <position position="415"/>
    </location>
    <ligand>
        <name>Fe cation</name>
        <dbReference type="ChEBI" id="CHEBI:24875"/>
        <note>catalytic</note>
    </ligand>
</feature>
<feature type="binding site" evidence="9">
    <location>
        <position position="706"/>
    </location>
    <ligand>
        <name>Fe cation</name>
        <dbReference type="ChEBI" id="CHEBI:24875"/>
        <note>catalytic</note>
    </ligand>
</feature>
<evidence type="ECO:0000256" key="11">
    <source>
        <dbReference type="PIRSR" id="PIRSR601885-3"/>
    </source>
</evidence>
<evidence type="ECO:0000256" key="4">
    <source>
        <dbReference type="ARBA" id="ARBA00022490"/>
    </source>
</evidence>
<evidence type="ECO:0000259" key="13">
    <source>
        <dbReference type="PROSITE" id="PS50095"/>
    </source>
</evidence>
<evidence type="ECO:0000256" key="2">
    <source>
        <dbReference type="ARBA" id="ARBA00005189"/>
    </source>
</evidence>
<dbReference type="InterPro" id="IPR020834">
    <property type="entry name" value="LipOase_CS"/>
</dbReference>
<keyword evidence="8" id="KW-0443">Lipid metabolism</keyword>
<evidence type="ECO:0000256" key="7">
    <source>
        <dbReference type="ARBA" id="ARBA00023002"/>
    </source>
</evidence>
<sequence length="706" mass="80851">TCLACFSSESVSGLILYFFAFFPLRKMAEYKLAVTTGSMKFAGTMDHIYATLFGTEGQSERTELEIDFTFYPKSSQTRTYTIKPKSSLGNLLLLQLEKDPFLFLPENQWFCSKIVVTAPEGELLFPCYRWISRGELVELRGGRAKKSFEDVHPMLIKHREKDIMMRKNLYKWVGICAACLHNSFVYIMWEITDEKIPHHLHYKHVSELPAEVQFSMTREDEIEYTKKMAGIELKFKGMVGSTEQWEKIEDMNDIFCFQKTTISEYVAEHWKDDDFFGYQFLNGTNPTVIKKCSKLPSNFPVTDEMVEPFLAAGCSLKKEIKKGNIFICDNKIMDKIPTRMYGEEPLQMPASMCLFYLNPENKLMPIAIQLNQQPSEQNPIFLPSDSEPDWLLAKIFVRSAHALEFESVDHLLGTHFMAEIFTVAALRNFHPVHPLYKLLIPHFEYTLHINTLSRIILFGPEGILNTSTLGYEGTKELVRRGFAQITYSSLCLPDNIAARGLESIPNYYYRDDGLKLWNIINSYVKKMMEHFYPSDADVSKDAELQGWIQEVFTHGFLGNKHSGIPSDFTNVKDLVKFLTMVIFTVTAQHAALNNGQFDYLAWVLNGALLLRKPPPTTKGQSKTCITPSTNPNSNTWSFLPDFSATLQVLLGAYPDERFDGPEPKQIIQEFQAELSCLSEAIQTRNAELEIPYTYLNPTQIENSITI</sequence>
<evidence type="ECO:0000256" key="6">
    <source>
        <dbReference type="ARBA" id="ARBA00022964"/>
    </source>
</evidence>
<reference evidence="15" key="3">
    <citation type="submission" date="2025-09" db="UniProtKB">
        <authorList>
            <consortium name="Ensembl"/>
        </authorList>
    </citation>
    <scope>IDENTIFICATION</scope>
</reference>
<reference evidence="15" key="1">
    <citation type="submission" date="2020-06" db="EMBL/GenBank/DDBJ databases">
        <authorList>
            <consortium name="Wellcome Sanger Institute Data Sharing"/>
        </authorList>
    </citation>
    <scope>NUCLEOTIDE SEQUENCE [LARGE SCALE GENOMIC DNA]</scope>
</reference>
<dbReference type="GO" id="GO:0005506">
    <property type="term" value="F:iron ion binding"/>
    <property type="evidence" value="ECO:0007669"/>
    <property type="project" value="InterPro"/>
</dbReference>
<dbReference type="Gene3D" id="2.60.60.20">
    <property type="entry name" value="PLAT/LH2 domain"/>
    <property type="match status" value="1"/>
</dbReference>
<accession>A0A8C5D907</accession>
<dbReference type="InterPro" id="IPR001885">
    <property type="entry name" value="LipOase_mml"/>
</dbReference>
<organism evidence="15 16">
    <name type="scientific">Gouania willdenowi</name>
    <name type="common">Blunt-snouted clingfish</name>
    <name type="synonym">Lepadogaster willdenowi</name>
    <dbReference type="NCBI Taxonomy" id="441366"/>
    <lineage>
        <taxon>Eukaryota</taxon>
        <taxon>Metazoa</taxon>
        <taxon>Chordata</taxon>
        <taxon>Craniata</taxon>
        <taxon>Vertebrata</taxon>
        <taxon>Euteleostomi</taxon>
        <taxon>Actinopterygii</taxon>
        <taxon>Neopterygii</taxon>
        <taxon>Teleostei</taxon>
        <taxon>Neoteleostei</taxon>
        <taxon>Acanthomorphata</taxon>
        <taxon>Ovalentaria</taxon>
        <taxon>Blenniimorphae</taxon>
        <taxon>Blenniiformes</taxon>
        <taxon>Gobiesocoidei</taxon>
        <taxon>Gobiesocidae</taxon>
        <taxon>Gobiesocinae</taxon>
        <taxon>Gouania</taxon>
    </lineage>
</organism>
<keyword evidence="16" id="KW-1185">Reference proteome</keyword>
<comment type="cofactor">
    <cofactor evidence="9">
        <name>Fe cation</name>
        <dbReference type="ChEBI" id="CHEBI:24875"/>
    </cofactor>
    <text evidence="9">Binds 1 Fe cation per subunit.</text>
</comment>
<feature type="domain" description="Lipoxygenase" evidence="14">
    <location>
        <begin position="145"/>
        <end position="706"/>
    </location>
</feature>
<evidence type="ECO:0000256" key="3">
    <source>
        <dbReference type="ARBA" id="ARBA00009419"/>
    </source>
</evidence>
<dbReference type="Pfam" id="PF01477">
    <property type="entry name" value="PLAT"/>
    <property type="match status" value="1"/>
</dbReference>